<reference evidence="2 3" key="1">
    <citation type="submission" date="2024-04" db="EMBL/GenBank/DDBJ databases">
        <authorList>
            <person name="Fracassetti M."/>
        </authorList>
    </citation>
    <scope>NUCLEOTIDE SEQUENCE [LARGE SCALE GENOMIC DNA]</scope>
</reference>
<protein>
    <submittedName>
        <fullName evidence="2">Uncharacterized protein</fullName>
    </submittedName>
</protein>
<feature type="compositionally biased region" description="Polar residues" evidence="1">
    <location>
        <begin position="88"/>
        <end position="97"/>
    </location>
</feature>
<proteinExistence type="predicted"/>
<evidence type="ECO:0000256" key="1">
    <source>
        <dbReference type="SAM" id="MobiDB-lite"/>
    </source>
</evidence>
<organism evidence="2 3">
    <name type="scientific">Linum trigynum</name>
    <dbReference type="NCBI Taxonomy" id="586398"/>
    <lineage>
        <taxon>Eukaryota</taxon>
        <taxon>Viridiplantae</taxon>
        <taxon>Streptophyta</taxon>
        <taxon>Embryophyta</taxon>
        <taxon>Tracheophyta</taxon>
        <taxon>Spermatophyta</taxon>
        <taxon>Magnoliopsida</taxon>
        <taxon>eudicotyledons</taxon>
        <taxon>Gunneridae</taxon>
        <taxon>Pentapetalae</taxon>
        <taxon>rosids</taxon>
        <taxon>fabids</taxon>
        <taxon>Malpighiales</taxon>
        <taxon>Linaceae</taxon>
        <taxon>Linum</taxon>
    </lineage>
</organism>
<dbReference type="Proteomes" id="UP001497516">
    <property type="component" value="Chromosome 6"/>
</dbReference>
<name>A0AAV2FAT9_9ROSI</name>
<dbReference type="AlphaFoldDB" id="A0AAV2FAT9"/>
<sequence>MSELKNMVTTFVSTSIEKFVRMDQFMELSKGKFNALEAGQRNQSAILQDLQNQIRGITRHNNTRAPRTRLANTIPNPRKPRQYLDAITTRSGKTMSTIPAPARQEEPTPAPALPAEDEEVGIEKEGPTPKPQQVVKEHDKAPGGAFFNQNTQLKPLQRKNKTDGRILATIEVINRLIRELAK</sequence>
<dbReference type="EMBL" id="OZ034819">
    <property type="protein sequence ID" value="CAL1394868.1"/>
    <property type="molecule type" value="Genomic_DNA"/>
</dbReference>
<evidence type="ECO:0000313" key="3">
    <source>
        <dbReference type="Proteomes" id="UP001497516"/>
    </source>
</evidence>
<gene>
    <name evidence="2" type="ORF">LTRI10_LOCUS35340</name>
</gene>
<evidence type="ECO:0000313" key="2">
    <source>
        <dbReference type="EMBL" id="CAL1394868.1"/>
    </source>
</evidence>
<accession>A0AAV2FAT9</accession>
<feature type="region of interest" description="Disordered" evidence="1">
    <location>
        <begin position="88"/>
        <end position="152"/>
    </location>
</feature>
<keyword evidence="3" id="KW-1185">Reference proteome</keyword>